<accession>A0A8S3W503</accession>
<evidence type="ECO:0000313" key="1">
    <source>
        <dbReference type="EMBL" id="CAG4941136.1"/>
    </source>
</evidence>
<protein>
    <submittedName>
        <fullName evidence="1">(apollo) hypothetical protein</fullName>
    </submittedName>
</protein>
<reference evidence="1" key="1">
    <citation type="submission" date="2021-04" db="EMBL/GenBank/DDBJ databases">
        <authorList>
            <person name="Tunstrom K."/>
        </authorList>
    </citation>
    <scope>NUCLEOTIDE SEQUENCE</scope>
</reference>
<evidence type="ECO:0000313" key="2">
    <source>
        <dbReference type="Proteomes" id="UP000691718"/>
    </source>
</evidence>
<proteinExistence type="predicted"/>
<dbReference type="AlphaFoldDB" id="A0A8S3W503"/>
<name>A0A8S3W503_PARAO</name>
<gene>
    <name evidence="1" type="ORF">PAPOLLO_LOCUS2122</name>
</gene>
<dbReference type="Proteomes" id="UP000691718">
    <property type="component" value="Unassembled WGS sequence"/>
</dbReference>
<keyword evidence="2" id="KW-1185">Reference proteome</keyword>
<dbReference type="EMBL" id="CAJQZP010000158">
    <property type="protein sequence ID" value="CAG4941136.1"/>
    <property type="molecule type" value="Genomic_DNA"/>
</dbReference>
<organism evidence="1 2">
    <name type="scientific">Parnassius apollo</name>
    <name type="common">Apollo butterfly</name>
    <name type="synonym">Papilio apollo</name>
    <dbReference type="NCBI Taxonomy" id="110799"/>
    <lineage>
        <taxon>Eukaryota</taxon>
        <taxon>Metazoa</taxon>
        <taxon>Ecdysozoa</taxon>
        <taxon>Arthropoda</taxon>
        <taxon>Hexapoda</taxon>
        <taxon>Insecta</taxon>
        <taxon>Pterygota</taxon>
        <taxon>Neoptera</taxon>
        <taxon>Endopterygota</taxon>
        <taxon>Lepidoptera</taxon>
        <taxon>Glossata</taxon>
        <taxon>Ditrysia</taxon>
        <taxon>Papilionoidea</taxon>
        <taxon>Papilionidae</taxon>
        <taxon>Parnassiinae</taxon>
        <taxon>Parnassini</taxon>
        <taxon>Parnassius</taxon>
        <taxon>Parnassius</taxon>
    </lineage>
</organism>
<comment type="caution">
    <text evidence="1">The sequence shown here is derived from an EMBL/GenBank/DDBJ whole genome shotgun (WGS) entry which is preliminary data.</text>
</comment>
<sequence length="218" mass="25809">MSSPISEPDIPLDHECSSCFRKINDKNNVNNSKECENIEDAIKRIDCDNEQNKTIIVIPKVLKIADKDVETPKFAGDNCEKNYEEDEELRNRAYRMYREYLACKDEEEKPSYVYIEPRRCPFKAIAIAIDDEVLEKRSETTKRRWGVHPTWRKREAEGEFALLYKELIDDESKFYGYFRMSKECFTFLLEKVKPDLTKKITRFQKPISPIERLAVCTR</sequence>
<dbReference type="OrthoDB" id="2668416at2759"/>